<dbReference type="PANTHER" id="PTHR10741">
    <property type="entry name" value="TRANSLIN AND TRANSLIN ASSOCIATED PROTEIN X"/>
    <property type="match status" value="1"/>
</dbReference>
<keyword evidence="7" id="KW-1185">Reference proteome</keyword>
<proteinExistence type="inferred from homology"/>
<evidence type="ECO:0000256" key="3">
    <source>
        <dbReference type="ARBA" id="ARBA00005902"/>
    </source>
</evidence>
<name>A0AAD4LLK0_9AGAM</name>
<dbReference type="AlphaFoldDB" id="A0AAD4LLK0"/>
<dbReference type="GO" id="GO:0005634">
    <property type="term" value="C:nucleus"/>
    <property type="evidence" value="ECO:0007669"/>
    <property type="project" value="UniProtKB-SubCell"/>
</dbReference>
<dbReference type="InterPro" id="IPR036081">
    <property type="entry name" value="Translin_sf"/>
</dbReference>
<dbReference type="Gene3D" id="1.20.58.200">
    <property type="entry name" value="Translin, domain 2"/>
    <property type="match status" value="1"/>
</dbReference>
<dbReference type="InterPro" id="IPR002848">
    <property type="entry name" value="Translin_fam"/>
</dbReference>
<protein>
    <submittedName>
        <fullName evidence="6">Translin</fullName>
    </submittedName>
</protein>
<evidence type="ECO:0000256" key="2">
    <source>
        <dbReference type="ARBA" id="ARBA00004496"/>
    </source>
</evidence>
<dbReference type="Pfam" id="PF01997">
    <property type="entry name" value="Translin"/>
    <property type="match status" value="1"/>
</dbReference>
<dbReference type="GO" id="GO:0043565">
    <property type="term" value="F:sequence-specific DNA binding"/>
    <property type="evidence" value="ECO:0007669"/>
    <property type="project" value="InterPro"/>
</dbReference>
<dbReference type="SUPFAM" id="SSF74784">
    <property type="entry name" value="Translin"/>
    <property type="match status" value="1"/>
</dbReference>
<sequence length="245" mass="27709">MSPTGTIPLAFESFREHLDEHYDRRERLIKASRDITAASKKIIFLIHRVLNEASGDDRALSLRAAEARRRLAEVRLIMENVAHELDGARFWRYAQNISGGLQEYIEAFSFFHYVECGGLVSYEQVQANLSDGAGQPLFPVPLSDYALGISDFTGELMRLAITSMSKPNGRTRATQISEFVRGCKADLETLTPHIHDLYKKQVVTTQSLRKIEEAAYAIAIRSSEYELSPWMLDHIVSQVSEDKES</sequence>
<dbReference type="InterPro" id="IPR016068">
    <property type="entry name" value="Translin_N"/>
</dbReference>
<dbReference type="CDD" id="cd14820">
    <property type="entry name" value="TRAX"/>
    <property type="match status" value="1"/>
</dbReference>
<keyword evidence="4" id="KW-0963">Cytoplasm</keyword>
<evidence type="ECO:0000256" key="4">
    <source>
        <dbReference type="ARBA" id="ARBA00022490"/>
    </source>
</evidence>
<reference evidence="6" key="1">
    <citation type="submission" date="2022-01" db="EMBL/GenBank/DDBJ databases">
        <title>Comparative genomics reveals a dynamic genome evolution in the ectomycorrhizal milk-cap (Lactarius) mushrooms.</title>
        <authorList>
            <consortium name="DOE Joint Genome Institute"/>
            <person name="Lebreton A."/>
            <person name="Tang N."/>
            <person name="Kuo A."/>
            <person name="LaButti K."/>
            <person name="Drula E."/>
            <person name="Barry K."/>
            <person name="Clum A."/>
            <person name="Lipzen A."/>
            <person name="Mousain D."/>
            <person name="Ng V."/>
            <person name="Wang R."/>
            <person name="Wang X."/>
            <person name="Dai Y."/>
            <person name="Henrissat B."/>
            <person name="Grigoriev I.V."/>
            <person name="Guerin-Laguette A."/>
            <person name="Yu F."/>
            <person name="Martin F.M."/>
        </authorList>
    </citation>
    <scope>NUCLEOTIDE SEQUENCE</scope>
    <source>
        <strain evidence="6">QP</strain>
    </source>
</reference>
<comment type="similarity">
    <text evidence="3">Belongs to the translin family.</text>
</comment>
<comment type="subcellular location">
    <subcellularLocation>
        <location evidence="2">Cytoplasm</location>
    </subcellularLocation>
    <subcellularLocation>
        <location evidence="1">Nucleus</location>
    </subcellularLocation>
</comment>
<accession>A0AAD4LLK0</accession>
<evidence type="ECO:0000256" key="5">
    <source>
        <dbReference type="ARBA" id="ARBA00023242"/>
    </source>
</evidence>
<comment type="caution">
    <text evidence="6">The sequence shown here is derived from an EMBL/GenBank/DDBJ whole genome shotgun (WGS) entry which is preliminary data.</text>
</comment>
<organism evidence="6 7">
    <name type="scientific">Lactarius akahatsu</name>
    <dbReference type="NCBI Taxonomy" id="416441"/>
    <lineage>
        <taxon>Eukaryota</taxon>
        <taxon>Fungi</taxon>
        <taxon>Dikarya</taxon>
        <taxon>Basidiomycota</taxon>
        <taxon>Agaricomycotina</taxon>
        <taxon>Agaricomycetes</taxon>
        <taxon>Russulales</taxon>
        <taxon>Russulaceae</taxon>
        <taxon>Lactarius</taxon>
    </lineage>
</organism>
<evidence type="ECO:0000313" key="7">
    <source>
        <dbReference type="Proteomes" id="UP001201163"/>
    </source>
</evidence>
<evidence type="ECO:0000313" key="6">
    <source>
        <dbReference type="EMBL" id="KAH8997505.1"/>
    </source>
</evidence>
<keyword evidence="5" id="KW-0539">Nucleus</keyword>
<dbReference type="Proteomes" id="UP001201163">
    <property type="component" value="Unassembled WGS sequence"/>
</dbReference>
<dbReference type="GO" id="GO:0005737">
    <property type="term" value="C:cytoplasm"/>
    <property type="evidence" value="ECO:0007669"/>
    <property type="project" value="UniProtKB-SubCell"/>
</dbReference>
<dbReference type="InterPro" id="IPR016069">
    <property type="entry name" value="Translin_C"/>
</dbReference>
<evidence type="ECO:0000256" key="1">
    <source>
        <dbReference type="ARBA" id="ARBA00004123"/>
    </source>
</evidence>
<dbReference type="Gene3D" id="1.20.58.190">
    <property type="entry name" value="Translin, domain 1"/>
    <property type="match status" value="1"/>
</dbReference>
<gene>
    <name evidence="6" type="ORF">EDB92DRAFT_1792863</name>
</gene>
<dbReference type="EMBL" id="JAKELL010000007">
    <property type="protein sequence ID" value="KAH8997505.1"/>
    <property type="molecule type" value="Genomic_DNA"/>
</dbReference>